<feature type="compositionally biased region" description="Low complexity" evidence="1">
    <location>
        <begin position="1"/>
        <end position="17"/>
    </location>
</feature>
<dbReference type="EMBL" id="KQ243556">
    <property type="protein sequence ID" value="KNC75547.1"/>
    <property type="molecule type" value="Genomic_DNA"/>
</dbReference>
<evidence type="ECO:0000313" key="3">
    <source>
        <dbReference type="Proteomes" id="UP000054560"/>
    </source>
</evidence>
<accession>A0A0L0FFI9</accession>
<gene>
    <name evidence="2" type="ORF">SARC_11932</name>
</gene>
<dbReference type="Proteomes" id="UP000054560">
    <property type="component" value="Unassembled WGS sequence"/>
</dbReference>
<dbReference type="GeneID" id="25912436"/>
<feature type="non-terminal residue" evidence="2">
    <location>
        <position position="1"/>
    </location>
</feature>
<dbReference type="RefSeq" id="XP_014149449.1">
    <property type="nucleotide sequence ID" value="XM_014293974.1"/>
</dbReference>
<feature type="compositionally biased region" description="Basic and acidic residues" evidence="1">
    <location>
        <begin position="115"/>
        <end position="148"/>
    </location>
</feature>
<feature type="compositionally biased region" description="Low complexity" evidence="1">
    <location>
        <begin position="27"/>
        <end position="41"/>
    </location>
</feature>
<feature type="compositionally biased region" description="Basic and acidic residues" evidence="1">
    <location>
        <begin position="47"/>
        <end position="66"/>
    </location>
</feature>
<sequence length="217" mass="22705">SRSFGSRPNSRPTSRPTSRPPPHRRPSAASADLPSDSGSGPTKQKIGHSESAKPDTDGRTGEKDGEANGTSDPETIPRPRPSLGDEVQTDDSAQPDSTGKPEEAEGSTPVETGESWEKPVDRGDEPKVETDRSGKSPGDRGDEPKDAAPDATWSSVVRDGPSAGEEVEESVPDTPAPTEQHAPYQAEIPDVANLEAAQLAIVKARQALAGGDRVSDS</sequence>
<dbReference type="AlphaFoldDB" id="A0A0L0FFI9"/>
<evidence type="ECO:0000313" key="2">
    <source>
        <dbReference type="EMBL" id="KNC75547.1"/>
    </source>
</evidence>
<evidence type="ECO:0000256" key="1">
    <source>
        <dbReference type="SAM" id="MobiDB-lite"/>
    </source>
</evidence>
<feature type="region of interest" description="Disordered" evidence="1">
    <location>
        <begin position="1"/>
        <end position="183"/>
    </location>
</feature>
<reference evidence="2 3" key="1">
    <citation type="submission" date="2011-02" db="EMBL/GenBank/DDBJ databases">
        <title>The Genome Sequence of Sphaeroforma arctica JP610.</title>
        <authorList>
            <consortium name="The Broad Institute Genome Sequencing Platform"/>
            <person name="Russ C."/>
            <person name="Cuomo C."/>
            <person name="Young S.K."/>
            <person name="Zeng Q."/>
            <person name="Gargeya S."/>
            <person name="Alvarado L."/>
            <person name="Berlin A."/>
            <person name="Chapman S.B."/>
            <person name="Chen Z."/>
            <person name="Freedman E."/>
            <person name="Gellesch M."/>
            <person name="Goldberg J."/>
            <person name="Griggs A."/>
            <person name="Gujja S."/>
            <person name="Heilman E."/>
            <person name="Heiman D."/>
            <person name="Howarth C."/>
            <person name="Mehta T."/>
            <person name="Neiman D."/>
            <person name="Pearson M."/>
            <person name="Roberts A."/>
            <person name="Saif S."/>
            <person name="Shea T."/>
            <person name="Shenoy N."/>
            <person name="Sisk P."/>
            <person name="Stolte C."/>
            <person name="Sykes S."/>
            <person name="White J."/>
            <person name="Yandava C."/>
            <person name="Burger G."/>
            <person name="Gray M.W."/>
            <person name="Holland P.W.H."/>
            <person name="King N."/>
            <person name="Lang F.B.F."/>
            <person name="Roger A.J."/>
            <person name="Ruiz-Trillo I."/>
            <person name="Haas B."/>
            <person name="Nusbaum C."/>
            <person name="Birren B."/>
        </authorList>
    </citation>
    <scope>NUCLEOTIDE SEQUENCE [LARGE SCALE GENOMIC DNA]</scope>
    <source>
        <strain evidence="2 3">JP610</strain>
    </source>
</reference>
<proteinExistence type="predicted"/>
<name>A0A0L0FFI9_9EUKA</name>
<keyword evidence="3" id="KW-1185">Reference proteome</keyword>
<protein>
    <submittedName>
        <fullName evidence="2">Uncharacterized protein</fullName>
    </submittedName>
</protein>
<organism evidence="2 3">
    <name type="scientific">Sphaeroforma arctica JP610</name>
    <dbReference type="NCBI Taxonomy" id="667725"/>
    <lineage>
        <taxon>Eukaryota</taxon>
        <taxon>Ichthyosporea</taxon>
        <taxon>Ichthyophonida</taxon>
        <taxon>Sphaeroforma</taxon>
    </lineage>
</organism>